<dbReference type="CDD" id="cd00431">
    <property type="entry name" value="cysteine_hydrolases"/>
    <property type="match status" value="1"/>
</dbReference>
<comment type="caution">
    <text evidence="3">The sequence shown here is derived from an EMBL/GenBank/DDBJ whole genome shotgun (WGS) entry which is preliminary data.</text>
</comment>
<keyword evidence="1 3" id="KW-0378">Hydrolase</keyword>
<protein>
    <submittedName>
        <fullName evidence="3">Cysteine hydrolase</fullName>
    </submittedName>
</protein>
<dbReference type="Gene3D" id="3.40.50.850">
    <property type="entry name" value="Isochorismatase-like"/>
    <property type="match status" value="1"/>
</dbReference>
<evidence type="ECO:0000313" key="3">
    <source>
        <dbReference type="EMBL" id="MBN2975945.1"/>
    </source>
</evidence>
<reference evidence="3 4" key="2">
    <citation type="journal article" date="2023" name="Plant Pathol.">
        <title>Dismantling and reorganizing Pseudomonas marginalis sensu#lato.</title>
        <authorList>
            <person name="Sawada H."/>
            <person name="Fujikawa T."/>
            <person name="Satou M."/>
        </authorList>
    </citation>
    <scope>NUCLEOTIDE SEQUENCE [LARGE SCALE GENOMIC DNA]</scope>
    <source>
        <strain evidence="3 4">MAFF 301381</strain>
    </source>
</reference>
<reference evidence="3 4" key="1">
    <citation type="journal article" date="2021" name="Int. J. Syst. Evol. Microbiol.">
        <title>Pseudomonas lactucae sp. nov., a pathogen causing bacterial rot of lettuce in Japan.</title>
        <authorList>
            <person name="Sawada H."/>
            <person name="Fujikawa T."/>
            <person name="Satou M."/>
        </authorList>
    </citation>
    <scope>NUCLEOTIDE SEQUENCE [LARGE SCALE GENOMIC DNA]</scope>
    <source>
        <strain evidence="3 4">MAFF 301381</strain>
    </source>
</reference>
<dbReference type="InterPro" id="IPR050272">
    <property type="entry name" value="Isochorismatase-like_hydrls"/>
</dbReference>
<evidence type="ECO:0000313" key="4">
    <source>
        <dbReference type="Proteomes" id="UP001154860"/>
    </source>
</evidence>
<dbReference type="RefSeq" id="WP_205489320.1">
    <property type="nucleotide sequence ID" value="NZ_JAFHKI010000016.1"/>
</dbReference>
<dbReference type="GO" id="GO:0016787">
    <property type="term" value="F:hydrolase activity"/>
    <property type="evidence" value="ECO:0007669"/>
    <property type="project" value="UniProtKB-KW"/>
</dbReference>
<evidence type="ECO:0000259" key="2">
    <source>
        <dbReference type="Pfam" id="PF00857"/>
    </source>
</evidence>
<dbReference type="Proteomes" id="UP001154860">
    <property type="component" value="Unassembled WGS sequence"/>
</dbReference>
<name>A0A9X0YAG9_9PSED</name>
<dbReference type="InterPro" id="IPR036380">
    <property type="entry name" value="Isochorismatase-like_sf"/>
</dbReference>
<organism evidence="3 4">
    <name type="scientific">Pseudomonas lactucae</name>
    <dbReference type="NCBI Taxonomy" id="2813360"/>
    <lineage>
        <taxon>Bacteria</taxon>
        <taxon>Pseudomonadati</taxon>
        <taxon>Pseudomonadota</taxon>
        <taxon>Gammaproteobacteria</taxon>
        <taxon>Pseudomonadales</taxon>
        <taxon>Pseudomonadaceae</taxon>
        <taxon>Pseudomonas</taxon>
    </lineage>
</organism>
<dbReference type="SUPFAM" id="SSF52499">
    <property type="entry name" value="Isochorismatase-like hydrolases"/>
    <property type="match status" value="1"/>
</dbReference>
<dbReference type="PANTHER" id="PTHR43540">
    <property type="entry name" value="PEROXYUREIDOACRYLATE/UREIDOACRYLATE AMIDOHYDROLASE-RELATED"/>
    <property type="match status" value="1"/>
</dbReference>
<accession>A0A9X0YAG9</accession>
<keyword evidence="4" id="KW-1185">Reference proteome</keyword>
<gene>
    <name evidence="3" type="ORF">JWR99_08120</name>
</gene>
<sequence>MTQDTALLVIDLQKEDGFPLERFNQVIKNATALVDCARKNNIPLFYTRHVNDAQGFGLALGEPVDAEGKPTSYRAGTAAIDIIDVLAPQPGDVVIDKQRYSAFHGTRLTPMLRERGIKHLVVMGVLTDVCVMSSLFDAYQNDFHLSLVADACTATTCAAHYSALFILSNWLYGLDMLSTEQLLRRWRGEPAPSLRTMEPDHLASQPEEFMQAIARLESCLVAKTERRAR</sequence>
<dbReference type="InterPro" id="IPR000868">
    <property type="entry name" value="Isochorismatase-like_dom"/>
</dbReference>
<dbReference type="AlphaFoldDB" id="A0A9X0YAG9"/>
<proteinExistence type="predicted"/>
<dbReference type="Pfam" id="PF00857">
    <property type="entry name" value="Isochorismatase"/>
    <property type="match status" value="1"/>
</dbReference>
<dbReference type="PANTHER" id="PTHR43540:SF6">
    <property type="entry name" value="ISOCHORISMATASE-LIKE DOMAIN-CONTAINING PROTEIN"/>
    <property type="match status" value="1"/>
</dbReference>
<dbReference type="EMBL" id="JAFHKJ010000031">
    <property type="protein sequence ID" value="MBN2975945.1"/>
    <property type="molecule type" value="Genomic_DNA"/>
</dbReference>
<feature type="domain" description="Isochorismatase-like" evidence="2">
    <location>
        <begin position="5"/>
        <end position="179"/>
    </location>
</feature>
<evidence type="ECO:0000256" key="1">
    <source>
        <dbReference type="ARBA" id="ARBA00022801"/>
    </source>
</evidence>